<dbReference type="Proteomes" id="UP000326857">
    <property type="component" value="Unassembled WGS sequence"/>
</dbReference>
<comment type="catalytic activity">
    <reaction evidence="4">
        <text>N-terminal L-arginyl-[protein] + L-leucyl-tRNA(Leu) = N-terminal L-leucyl-L-arginyl-[protein] + tRNA(Leu) + H(+)</text>
        <dbReference type="Rhea" id="RHEA:50416"/>
        <dbReference type="Rhea" id="RHEA-COMP:9613"/>
        <dbReference type="Rhea" id="RHEA-COMP:9622"/>
        <dbReference type="Rhea" id="RHEA-COMP:12672"/>
        <dbReference type="Rhea" id="RHEA-COMP:12673"/>
        <dbReference type="ChEBI" id="CHEBI:15378"/>
        <dbReference type="ChEBI" id="CHEBI:64719"/>
        <dbReference type="ChEBI" id="CHEBI:78442"/>
        <dbReference type="ChEBI" id="CHEBI:78494"/>
        <dbReference type="ChEBI" id="CHEBI:133044"/>
        <dbReference type="EC" id="2.3.2.6"/>
    </reaction>
</comment>
<dbReference type="NCBIfam" id="TIGR00667">
    <property type="entry name" value="aat"/>
    <property type="match status" value="1"/>
</dbReference>
<dbReference type="AlphaFoldDB" id="A0A5E7ZTE3"/>
<dbReference type="InterPro" id="IPR042203">
    <property type="entry name" value="Leu/Phe-tRNA_Trfase_C"/>
</dbReference>
<dbReference type="Pfam" id="PF03588">
    <property type="entry name" value="Leu_Phe_trans"/>
    <property type="match status" value="1"/>
</dbReference>
<comment type="subcellular location">
    <subcellularLocation>
        <location evidence="4">Cytoplasm</location>
    </subcellularLocation>
</comment>
<evidence type="ECO:0000313" key="5">
    <source>
        <dbReference type="EMBL" id="VVT22168.1"/>
    </source>
</evidence>
<dbReference type="GO" id="GO:0005737">
    <property type="term" value="C:cytoplasm"/>
    <property type="evidence" value="ECO:0007669"/>
    <property type="project" value="UniProtKB-SubCell"/>
</dbReference>
<dbReference type="PANTHER" id="PTHR30098:SF2">
    <property type="entry name" value="LEUCYL_PHENYLALANYL-TRNA--PROTEIN TRANSFERASE"/>
    <property type="match status" value="1"/>
</dbReference>
<dbReference type="GO" id="GO:0030163">
    <property type="term" value="P:protein catabolic process"/>
    <property type="evidence" value="ECO:0007669"/>
    <property type="project" value="UniProtKB-UniRule"/>
</dbReference>
<dbReference type="HAMAP" id="MF_00688">
    <property type="entry name" value="Leu_Phe_trans"/>
    <property type="match status" value="1"/>
</dbReference>
<evidence type="ECO:0000256" key="4">
    <source>
        <dbReference type="HAMAP-Rule" id="MF_00688"/>
    </source>
</evidence>
<gene>
    <name evidence="4 5" type="primary">aat</name>
    <name evidence="5" type="ORF">SPHINGO391_470315</name>
</gene>
<keyword evidence="1 4" id="KW-0963">Cytoplasm</keyword>
<reference evidence="5 6" key="1">
    <citation type="submission" date="2019-09" db="EMBL/GenBank/DDBJ databases">
        <authorList>
            <person name="Dittami M. S."/>
        </authorList>
    </citation>
    <scope>NUCLEOTIDE SEQUENCE [LARGE SCALE GENOMIC DNA]</scope>
    <source>
        <strain evidence="5">SPHINGO391</strain>
    </source>
</reference>
<dbReference type="Gene3D" id="3.40.630.70">
    <property type="entry name" value="Leucyl/phenylalanyl-tRNA-protein transferase, C-terminal domain"/>
    <property type="match status" value="1"/>
</dbReference>
<comment type="similarity">
    <text evidence="4">Belongs to the L/F-transferase family.</text>
</comment>
<dbReference type="EMBL" id="CABVLI010000042">
    <property type="protein sequence ID" value="VVT22168.1"/>
    <property type="molecule type" value="Genomic_DNA"/>
</dbReference>
<protein>
    <recommendedName>
        <fullName evidence="4">Leucyl/phenylalanyl-tRNA--protein transferase</fullName>
        <ecNumber evidence="4">2.3.2.6</ecNumber>
    </recommendedName>
    <alternativeName>
        <fullName evidence="4">L/F-transferase</fullName>
    </alternativeName>
    <alternativeName>
        <fullName evidence="4">Leucyltransferase</fullName>
    </alternativeName>
    <alternativeName>
        <fullName evidence="4">Phenyalanyltransferase</fullName>
    </alternativeName>
</protein>
<dbReference type="InterPro" id="IPR016181">
    <property type="entry name" value="Acyl_CoA_acyltransferase"/>
</dbReference>
<dbReference type="PANTHER" id="PTHR30098">
    <property type="entry name" value="LEUCYL/PHENYLALANYL-TRNA--PROTEIN TRANSFERASE"/>
    <property type="match status" value="1"/>
</dbReference>
<organism evidence="5 6">
    <name type="scientific">Sphingomonas aurantiaca</name>
    <dbReference type="NCBI Taxonomy" id="185949"/>
    <lineage>
        <taxon>Bacteria</taxon>
        <taxon>Pseudomonadati</taxon>
        <taxon>Pseudomonadota</taxon>
        <taxon>Alphaproteobacteria</taxon>
        <taxon>Sphingomonadales</taxon>
        <taxon>Sphingomonadaceae</taxon>
        <taxon>Sphingomonas</taxon>
    </lineage>
</organism>
<dbReference type="FunFam" id="3.40.630.70:FF:000001">
    <property type="entry name" value="Leucyl/phenylalanyl-tRNA--protein transferase"/>
    <property type="match status" value="1"/>
</dbReference>
<accession>A0A5E7ZTE3</accession>
<comment type="function">
    <text evidence="4">Functions in the N-end rule pathway of protein degradation where it conjugates Leu, Phe and, less efficiently, Met from aminoacyl-tRNAs to the N-termini of proteins containing an N-terminal arginine or lysine.</text>
</comment>
<evidence type="ECO:0000313" key="6">
    <source>
        <dbReference type="Proteomes" id="UP000326857"/>
    </source>
</evidence>
<comment type="catalytic activity">
    <reaction evidence="4">
        <text>L-phenylalanyl-tRNA(Phe) + an N-terminal L-alpha-aminoacyl-[protein] = an N-terminal L-phenylalanyl-L-alpha-aminoacyl-[protein] + tRNA(Phe)</text>
        <dbReference type="Rhea" id="RHEA:43632"/>
        <dbReference type="Rhea" id="RHEA-COMP:9668"/>
        <dbReference type="Rhea" id="RHEA-COMP:9699"/>
        <dbReference type="Rhea" id="RHEA-COMP:10636"/>
        <dbReference type="Rhea" id="RHEA-COMP:10637"/>
        <dbReference type="ChEBI" id="CHEBI:78442"/>
        <dbReference type="ChEBI" id="CHEBI:78531"/>
        <dbReference type="ChEBI" id="CHEBI:78597"/>
        <dbReference type="ChEBI" id="CHEBI:83561"/>
        <dbReference type="EC" id="2.3.2.6"/>
    </reaction>
</comment>
<evidence type="ECO:0000256" key="1">
    <source>
        <dbReference type="ARBA" id="ARBA00022490"/>
    </source>
</evidence>
<proteinExistence type="inferred from homology"/>
<dbReference type="EC" id="2.3.2.6" evidence="4"/>
<keyword evidence="2 4" id="KW-0808">Transferase</keyword>
<name>A0A5E7ZTE3_9SPHN</name>
<evidence type="ECO:0000256" key="2">
    <source>
        <dbReference type="ARBA" id="ARBA00022679"/>
    </source>
</evidence>
<sequence length="243" mass="25540">MSDILDPQIVLGAYSVGVFPMADSRDAASVYWVEPRRRAVLPLDGFQLSRSLRKTIAADRFQITVDTAFERVVQLCAESVEGRPETWINDGIERVFQTLYAMGFAHSVECWDGGKLVGGLYGLALGRAFFGESMVSRATDASKVALAHLVARLRVGGFSLLDCQFQTSHLASLGAIEIDRADYVALLGAALDGALGPASSVAGAAAAGDFFALDRLAGKASATGAVSGPVAGKVIAQLLVQTS</sequence>
<keyword evidence="3 4" id="KW-0012">Acyltransferase</keyword>
<dbReference type="InterPro" id="IPR004616">
    <property type="entry name" value="Leu/Phe-tRNA_Trfase"/>
</dbReference>
<dbReference type="SUPFAM" id="SSF55729">
    <property type="entry name" value="Acyl-CoA N-acyltransferases (Nat)"/>
    <property type="match status" value="1"/>
</dbReference>
<evidence type="ECO:0000256" key="3">
    <source>
        <dbReference type="ARBA" id="ARBA00023315"/>
    </source>
</evidence>
<dbReference type="RefSeq" id="WP_151991372.1">
    <property type="nucleotide sequence ID" value="NZ_LR701528.1"/>
</dbReference>
<comment type="catalytic activity">
    <reaction evidence="4">
        <text>N-terminal L-lysyl-[protein] + L-leucyl-tRNA(Leu) = N-terminal L-leucyl-L-lysyl-[protein] + tRNA(Leu) + H(+)</text>
        <dbReference type="Rhea" id="RHEA:12340"/>
        <dbReference type="Rhea" id="RHEA-COMP:9613"/>
        <dbReference type="Rhea" id="RHEA-COMP:9622"/>
        <dbReference type="Rhea" id="RHEA-COMP:12670"/>
        <dbReference type="Rhea" id="RHEA-COMP:12671"/>
        <dbReference type="ChEBI" id="CHEBI:15378"/>
        <dbReference type="ChEBI" id="CHEBI:65249"/>
        <dbReference type="ChEBI" id="CHEBI:78442"/>
        <dbReference type="ChEBI" id="CHEBI:78494"/>
        <dbReference type="ChEBI" id="CHEBI:133043"/>
        <dbReference type="EC" id="2.3.2.6"/>
    </reaction>
</comment>
<dbReference type="GO" id="GO:0008914">
    <property type="term" value="F:leucyl-tRNA--protein transferase activity"/>
    <property type="evidence" value="ECO:0007669"/>
    <property type="project" value="UniProtKB-UniRule"/>
</dbReference>